<protein>
    <submittedName>
        <fullName evidence="2">Uncharacterized protein</fullName>
    </submittedName>
</protein>
<dbReference type="PANTHER" id="PTHR14187:SF5">
    <property type="entry name" value="HEAT SHOCK 70 KDA PROTEIN 12A"/>
    <property type="match status" value="1"/>
</dbReference>
<reference evidence="2" key="1">
    <citation type="journal article" date="2021" name="Proc. Natl. Acad. Sci. U.S.A.">
        <title>Three genomes in the algal genus Volvox reveal the fate of a haploid sex-determining region after a transition to homothallism.</title>
        <authorList>
            <person name="Yamamoto K."/>
            <person name="Hamaji T."/>
            <person name="Kawai-Toyooka H."/>
            <person name="Matsuzaki R."/>
            <person name="Takahashi F."/>
            <person name="Nishimura Y."/>
            <person name="Kawachi M."/>
            <person name="Noguchi H."/>
            <person name="Minakuchi Y."/>
            <person name="Umen J.G."/>
            <person name="Toyoda A."/>
            <person name="Nozaki H."/>
        </authorList>
    </citation>
    <scope>NUCLEOTIDE SEQUENCE</scope>
    <source>
        <strain evidence="2">NIES-3780</strain>
    </source>
</reference>
<dbReference type="Gene3D" id="3.30.420.40">
    <property type="match status" value="1"/>
</dbReference>
<name>A0A8J4AZ01_9CHLO</name>
<comment type="caution">
    <text evidence="2">The sequence shown here is derived from an EMBL/GenBank/DDBJ whole genome shotgun (WGS) entry which is preliminary data.</text>
</comment>
<feature type="compositionally biased region" description="Low complexity" evidence="1">
    <location>
        <begin position="304"/>
        <end position="315"/>
    </location>
</feature>
<evidence type="ECO:0000313" key="3">
    <source>
        <dbReference type="Proteomes" id="UP000747399"/>
    </source>
</evidence>
<sequence>MATPTGSSNSSTGRISVNVGLRSNFSSTDSSTLVKPARATTIVAVDIGTYGSGFSYVISPPNENARQIIQVHKDWPDRAAAGATGSGAAAGTADAAQPEVVRYPKTRSALLLRGGKGVAFGWTAVRMFCDMDEQERTDGRYYLVYGEEFKLGLHDPSRVRPGRLPEGMSPEAAFTEFLRLMKLYILEFLQQSARDVGSAVPAPASVSATARGMIRWCLTVPAMWSDEAKGKVRQAAHRAALITKLDSDELTVVLEPEAAALQVSIGDDRPLLYPAALISPLAAAASRNASPYAFAAGAGGSSPGSGTAKSSSGTAPLRPGEVFMVIDAGGGTVDISIHEVEERSGTAVLSEAQAVPGLGEMFGSTNVDAAFAEYFRSKVGEEVFDTWRAAHPGEWMRLLEGTWEPIKCDFDSADEPAGDLAPAGARESGGGEEGDDDWAGGGFGAGGHHSTWRVYIPPMLHAAMDAGVKADLLMEYGLDDSVVLDRRTLAAFFQNAVQGVIQAARRQLDTLAAAPRAPATRCSKVMLVGGFGCSRYLQSQLVAAAGGRLAPGGGVLVPEHPASAVLRGAALYGLKPELVRARSSRMTYGVRTAVPYEDGMPAKFWHPEECCYYSAAGFSPFVTKGQLVAADEVVTHVFTPLTPNQQVASVELWATDEKQARCIGAEDMPSEAGVEVRAKAPGNGDSGGGMRRVCELQVILAEEKLLPSTMLYGFAAATGSATAAESGVGECGGGDSEERLIEVSLEFGRTEIRVTAQDMLTGKKYRTRSKFAFSW</sequence>
<organism evidence="2 3">
    <name type="scientific">Volvox africanus</name>
    <dbReference type="NCBI Taxonomy" id="51714"/>
    <lineage>
        <taxon>Eukaryota</taxon>
        <taxon>Viridiplantae</taxon>
        <taxon>Chlorophyta</taxon>
        <taxon>core chlorophytes</taxon>
        <taxon>Chlorophyceae</taxon>
        <taxon>CS clade</taxon>
        <taxon>Chlamydomonadales</taxon>
        <taxon>Volvocaceae</taxon>
        <taxon>Volvox</taxon>
    </lineage>
</organism>
<feature type="region of interest" description="Disordered" evidence="1">
    <location>
        <begin position="414"/>
        <end position="442"/>
    </location>
</feature>
<dbReference type="PANTHER" id="PTHR14187">
    <property type="entry name" value="ALPHA KINASE/ELONGATION FACTOR 2 KINASE"/>
    <property type="match status" value="1"/>
</dbReference>
<dbReference type="SUPFAM" id="SSF53067">
    <property type="entry name" value="Actin-like ATPase domain"/>
    <property type="match status" value="2"/>
</dbReference>
<feature type="region of interest" description="Disordered" evidence="1">
    <location>
        <begin position="296"/>
        <end position="315"/>
    </location>
</feature>
<evidence type="ECO:0000256" key="1">
    <source>
        <dbReference type="SAM" id="MobiDB-lite"/>
    </source>
</evidence>
<accession>A0A8J4AZ01</accession>
<gene>
    <name evidence="2" type="ORF">Vafri_6721</name>
</gene>
<keyword evidence="3" id="KW-1185">Reference proteome</keyword>
<dbReference type="InterPro" id="IPR043129">
    <property type="entry name" value="ATPase_NBD"/>
</dbReference>
<proteinExistence type="predicted"/>
<dbReference type="AlphaFoldDB" id="A0A8J4AZ01"/>
<evidence type="ECO:0000313" key="2">
    <source>
        <dbReference type="EMBL" id="GIL50583.1"/>
    </source>
</evidence>
<dbReference type="Proteomes" id="UP000747399">
    <property type="component" value="Unassembled WGS sequence"/>
</dbReference>
<dbReference type="EMBL" id="BNCO01000009">
    <property type="protein sequence ID" value="GIL50583.1"/>
    <property type="molecule type" value="Genomic_DNA"/>
</dbReference>